<feature type="binding site" evidence="4">
    <location>
        <position position="104"/>
    </location>
    <ligand>
        <name>substrate</name>
    </ligand>
</feature>
<feature type="binding site" evidence="4">
    <location>
        <position position="196"/>
    </location>
    <ligand>
        <name>substrate</name>
    </ligand>
</feature>
<dbReference type="Gene3D" id="3.20.20.140">
    <property type="entry name" value="Metal-dependent hydrolases"/>
    <property type="match status" value="1"/>
</dbReference>
<comment type="function">
    <text evidence="4">Catalyzes the deamination of 5-methylthioadenosine and S-adenosyl-L-homocysteine into 5-methylthioinosine and S-inosyl-L-homocysteine, respectively. Is also able to deaminate adenosine.</text>
</comment>
<dbReference type="InterPro" id="IPR032466">
    <property type="entry name" value="Metal_Hydrolase"/>
</dbReference>
<accession>A0AAU9EDZ2</accession>
<evidence type="ECO:0000313" key="7">
    <source>
        <dbReference type="Proteomes" id="UP001366166"/>
    </source>
</evidence>
<dbReference type="SUPFAM" id="SSF51556">
    <property type="entry name" value="Metallo-dependent hydrolases"/>
    <property type="match status" value="1"/>
</dbReference>
<dbReference type="CDD" id="cd01298">
    <property type="entry name" value="ATZ_TRZ_like"/>
    <property type="match status" value="1"/>
</dbReference>
<keyword evidence="7" id="KW-1185">Reference proteome</keyword>
<evidence type="ECO:0000256" key="1">
    <source>
        <dbReference type="ARBA" id="ARBA00022723"/>
    </source>
</evidence>
<reference evidence="7" key="1">
    <citation type="journal article" date="2023" name="Arch. Microbiol.">
        <title>Desulfoferula mesophilus gen. nov. sp. nov., a mesophilic sulfate-reducing bacterium isolated from a brackish lake sediment.</title>
        <authorList>
            <person name="Watanabe T."/>
            <person name="Yabe T."/>
            <person name="Tsuji J.M."/>
            <person name="Fukui M."/>
        </authorList>
    </citation>
    <scope>NUCLEOTIDE SEQUENCE [LARGE SCALE GENOMIC DNA]</scope>
    <source>
        <strain evidence="7">12FAK</strain>
    </source>
</reference>
<dbReference type="InterPro" id="IPR023512">
    <property type="entry name" value="Deaminase_MtaD/DadD"/>
</dbReference>
<evidence type="ECO:0000256" key="2">
    <source>
        <dbReference type="ARBA" id="ARBA00022801"/>
    </source>
</evidence>
<feature type="binding site" evidence="4">
    <location>
        <position position="311"/>
    </location>
    <ligand>
        <name>Zn(2+)</name>
        <dbReference type="ChEBI" id="CHEBI:29105"/>
    </ligand>
</feature>
<sequence>MQAGAGQVEELCITGGTVLTMDEAGSLIPDGALLIRQGRIAYCGPTAALPPAADSTRRVLRARGGLIMPGLINAHTHAAMTLMRGLADDLPLDTWLNEHIFPAEKNLTPQAVYWGAMLGCLEMIRSGITAFCDMYLFARQVARAADDAGLRAVLGEVLYDFDSPSYGQIDNGLALTRDFIAELAPHPRLSAAVMPHALYTCSRGLMERAGALSAETGACLDIHLAENREETAQVQKMWGARPLAVLEDLGLVNERLWIDHGVDLNQAEIERLAQAGARVAHCPESNMKLASGVAPLPAMLAAGVKVGLGTDGCASNNDQDLFGEMDSCAKLAKAANLDPTAAPAEAVVGLCTSRGAVAFGLPGELGVLRPGALADVIVLDTDRPHLTPMYNPLSHLVYAARGSDVVHTVCHGRVLMAEGVVEVMDQEEVVAKARQQAMALTGREVL</sequence>
<dbReference type="PANTHER" id="PTHR43794:SF11">
    <property type="entry name" value="AMIDOHYDROLASE-RELATED DOMAIN-CONTAINING PROTEIN"/>
    <property type="match status" value="1"/>
</dbReference>
<dbReference type="InterPro" id="IPR050287">
    <property type="entry name" value="MTA/SAH_deaminase"/>
</dbReference>
<dbReference type="EC" id="3.5.4.31" evidence="4"/>
<name>A0AAU9EDZ2_9BACT</name>
<dbReference type="HAMAP" id="MF_01281">
    <property type="entry name" value="MTA_SAH_deamin"/>
    <property type="match status" value="1"/>
</dbReference>
<feature type="binding site" evidence="4">
    <location>
        <position position="226"/>
    </location>
    <ligand>
        <name>substrate</name>
    </ligand>
</feature>
<keyword evidence="1 4" id="KW-0479">Metal-binding</keyword>
<dbReference type="AlphaFoldDB" id="A0AAU9EDZ2"/>
<evidence type="ECO:0000256" key="4">
    <source>
        <dbReference type="HAMAP-Rule" id="MF_01281"/>
    </source>
</evidence>
<dbReference type="SUPFAM" id="SSF51338">
    <property type="entry name" value="Composite domain of metallo-dependent hydrolases"/>
    <property type="match status" value="1"/>
</dbReference>
<gene>
    <name evidence="4 6" type="primary">mtaD</name>
    <name evidence="6" type="ORF">FAK_05500</name>
</gene>
<dbReference type="Proteomes" id="UP001366166">
    <property type="component" value="Chromosome"/>
</dbReference>
<dbReference type="InterPro" id="IPR006680">
    <property type="entry name" value="Amidohydro-rel"/>
</dbReference>
<dbReference type="Pfam" id="PF01979">
    <property type="entry name" value="Amidohydro_1"/>
    <property type="match status" value="1"/>
</dbReference>
<comment type="cofactor">
    <cofactor evidence="4">
        <name>Zn(2+)</name>
        <dbReference type="ChEBI" id="CHEBI:29105"/>
    </cofactor>
    <text evidence="4">Binds 1 zinc ion per subunit.</text>
</comment>
<feature type="binding site" evidence="4">
    <location>
        <position position="75"/>
    </location>
    <ligand>
        <name>Zn(2+)</name>
        <dbReference type="ChEBI" id="CHEBI:29105"/>
    </ligand>
</feature>
<feature type="binding site" evidence="4">
    <location>
        <position position="311"/>
    </location>
    <ligand>
        <name>substrate</name>
    </ligand>
</feature>
<evidence type="ECO:0000313" key="6">
    <source>
        <dbReference type="EMBL" id="BEQ13484.1"/>
    </source>
</evidence>
<feature type="binding site" evidence="4">
    <location>
        <position position="223"/>
    </location>
    <ligand>
        <name>Zn(2+)</name>
        <dbReference type="ChEBI" id="CHEBI:29105"/>
    </ligand>
</feature>
<evidence type="ECO:0000256" key="3">
    <source>
        <dbReference type="ARBA" id="ARBA00022833"/>
    </source>
</evidence>
<dbReference type="InterPro" id="IPR011059">
    <property type="entry name" value="Metal-dep_hydrolase_composite"/>
</dbReference>
<dbReference type="PANTHER" id="PTHR43794">
    <property type="entry name" value="AMINOHYDROLASE SSNA-RELATED"/>
    <property type="match status" value="1"/>
</dbReference>
<comment type="catalytic activity">
    <reaction evidence="4">
        <text>S-methyl-5'-thioadenosine + H2O + H(+) = S-methyl-5'-thioinosine + NH4(+)</text>
        <dbReference type="Rhea" id="RHEA:25025"/>
        <dbReference type="ChEBI" id="CHEBI:15377"/>
        <dbReference type="ChEBI" id="CHEBI:15378"/>
        <dbReference type="ChEBI" id="CHEBI:17509"/>
        <dbReference type="ChEBI" id="CHEBI:28938"/>
        <dbReference type="ChEBI" id="CHEBI:48595"/>
        <dbReference type="EC" id="3.5.4.31"/>
    </reaction>
</comment>
<dbReference type="GO" id="GO:0046872">
    <property type="term" value="F:metal ion binding"/>
    <property type="evidence" value="ECO:0007669"/>
    <property type="project" value="UniProtKB-KW"/>
</dbReference>
<comment type="caution">
    <text evidence="4">Lacks conserved residue(s) required for the propagation of feature annotation.</text>
</comment>
<protein>
    <recommendedName>
        <fullName evidence="4">5-methylthioadenosine/S-adenosylhomocysteine deaminase</fullName>
        <shortName evidence="4">MTA/SAH deaminase</shortName>
        <ecNumber evidence="4">3.5.4.28</ecNumber>
        <ecNumber evidence="4">3.5.4.31</ecNumber>
    </recommendedName>
</protein>
<keyword evidence="3 4" id="KW-0862">Zinc</keyword>
<dbReference type="GO" id="GO:0090614">
    <property type="term" value="F:5'-methylthioadenosine deaminase activity"/>
    <property type="evidence" value="ECO:0007669"/>
    <property type="project" value="UniProtKB-UniRule"/>
</dbReference>
<dbReference type="EMBL" id="AP028679">
    <property type="protein sequence ID" value="BEQ13484.1"/>
    <property type="molecule type" value="Genomic_DNA"/>
</dbReference>
<feature type="domain" description="Amidohydrolase-related" evidence="5">
    <location>
        <begin position="67"/>
        <end position="414"/>
    </location>
</feature>
<comment type="catalytic activity">
    <reaction evidence="4">
        <text>S-adenosyl-L-homocysteine + H2O + H(+) = S-inosyl-L-homocysteine + NH4(+)</text>
        <dbReference type="Rhea" id="RHEA:20716"/>
        <dbReference type="ChEBI" id="CHEBI:15377"/>
        <dbReference type="ChEBI" id="CHEBI:15378"/>
        <dbReference type="ChEBI" id="CHEBI:28938"/>
        <dbReference type="ChEBI" id="CHEBI:57856"/>
        <dbReference type="ChEBI" id="CHEBI:57985"/>
        <dbReference type="EC" id="3.5.4.28"/>
    </reaction>
</comment>
<organism evidence="6 7">
    <name type="scientific">Desulfoferula mesophila</name>
    <dbReference type="NCBI Taxonomy" id="3058419"/>
    <lineage>
        <taxon>Bacteria</taxon>
        <taxon>Pseudomonadati</taxon>
        <taxon>Thermodesulfobacteriota</taxon>
        <taxon>Desulfarculia</taxon>
        <taxon>Desulfarculales</taxon>
        <taxon>Desulfarculaceae</taxon>
        <taxon>Desulfoferula</taxon>
    </lineage>
</organism>
<comment type="similarity">
    <text evidence="4">Belongs to the metallo-dependent hydrolases superfamily. MTA/SAH deaminase family.</text>
</comment>
<dbReference type="EC" id="3.5.4.28" evidence="4"/>
<proteinExistence type="inferred from homology"/>
<keyword evidence="2 4" id="KW-0378">Hydrolase</keyword>
<dbReference type="Gene3D" id="2.30.40.10">
    <property type="entry name" value="Urease, subunit C, domain 1"/>
    <property type="match status" value="1"/>
</dbReference>
<feature type="binding site" evidence="4">
    <location>
        <position position="77"/>
    </location>
    <ligand>
        <name>Zn(2+)</name>
        <dbReference type="ChEBI" id="CHEBI:29105"/>
    </ligand>
</feature>
<dbReference type="KEGG" id="dmp:FAK_05500"/>
<dbReference type="FunFam" id="3.20.20.140:FF:000014">
    <property type="entry name" value="5-methylthioadenosine/S-adenosylhomocysteine deaminase"/>
    <property type="match status" value="1"/>
</dbReference>
<evidence type="ECO:0000259" key="5">
    <source>
        <dbReference type="Pfam" id="PF01979"/>
    </source>
</evidence>
<dbReference type="GO" id="GO:0050270">
    <property type="term" value="F:S-adenosylhomocysteine deaminase activity"/>
    <property type="evidence" value="ECO:0007669"/>
    <property type="project" value="UniProtKB-UniRule"/>
</dbReference>